<dbReference type="RefSeq" id="WP_215220416.1">
    <property type="nucleotide sequence ID" value="NZ_OU015430.1"/>
</dbReference>
<dbReference type="EMBL" id="OU015430">
    <property type="protein sequence ID" value="CAG4967443.1"/>
    <property type="molecule type" value="Genomic_DNA"/>
</dbReference>
<reference evidence="2 3" key="1">
    <citation type="submission" date="2021-04" db="EMBL/GenBank/DDBJ databases">
        <authorList>
            <person name="Rodrigo-Torres L."/>
            <person name="Arahal R. D."/>
            <person name="Lucena T."/>
        </authorList>
    </citation>
    <scope>NUCLEOTIDE SEQUENCE [LARGE SCALE GENOMIC DNA]</scope>
    <source>
        <strain evidence="2 3">CECT 30171</strain>
    </source>
</reference>
<evidence type="ECO:0000256" key="1">
    <source>
        <dbReference type="SAM" id="Phobius"/>
    </source>
</evidence>
<name>A0ABN7QU27_9GAMM</name>
<feature type="transmembrane region" description="Helical" evidence="1">
    <location>
        <begin position="26"/>
        <end position="48"/>
    </location>
</feature>
<keyword evidence="3" id="KW-1185">Reference proteome</keyword>
<keyword evidence="1" id="KW-1133">Transmembrane helix</keyword>
<sequence>MNQPMTGGHRTHRPWRRRRLQAGQGLVEYSVLLLFVVLVLVANPNVILELVQAMRDAYVAFVDALSLSWIPLT</sequence>
<evidence type="ECO:0000313" key="3">
    <source>
        <dbReference type="Proteomes" id="UP000680116"/>
    </source>
</evidence>
<evidence type="ECO:0000313" key="2">
    <source>
        <dbReference type="EMBL" id="CAG4967443.1"/>
    </source>
</evidence>
<organism evidence="2 3">
    <name type="scientific">Novilysobacter luteus</name>
    <dbReference type="NCBI Taxonomy" id="2822368"/>
    <lineage>
        <taxon>Bacteria</taxon>
        <taxon>Pseudomonadati</taxon>
        <taxon>Pseudomonadota</taxon>
        <taxon>Gammaproteobacteria</taxon>
        <taxon>Lysobacterales</taxon>
        <taxon>Lysobacteraceae</taxon>
        <taxon>Novilysobacter</taxon>
    </lineage>
</organism>
<proteinExistence type="predicted"/>
<protein>
    <recommendedName>
        <fullName evidence="4">Flp family type IVb pilin</fullName>
    </recommendedName>
</protein>
<gene>
    <name evidence="2" type="ORF">LYB30171_00046</name>
</gene>
<keyword evidence="1" id="KW-0812">Transmembrane</keyword>
<keyword evidence="1" id="KW-0472">Membrane</keyword>
<accession>A0ABN7QU27</accession>
<evidence type="ECO:0008006" key="4">
    <source>
        <dbReference type="Google" id="ProtNLM"/>
    </source>
</evidence>
<dbReference type="Proteomes" id="UP000680116">
    <property type="component" value="Chromosome"/>
</dbReference>